<keyword evidence="2" id="KW-1185">Reference proteome</keyword>
<evidence type="ECO:0000313" key="1">
    <source>
        <dbReference type="EMBL" id="KAI8442358.1"/>
    </source>
</evidence>
<accession>A0ACC0L152</accession>
<proteinExistence type="predicted"/>
<gene>
    <name evidence="1" type="ORF">MSG28_005880</name>
</gene>
<sequence length="1828" mass="200245">MWRRTVLVLNLLAVINRTSTQSASNGTEEQAPQQCCPCPPVAEPGSVLGAASAGAPAAAGQPRVASPVDPDDCPCRPRDADPEGVSSLSLSNSLHCIGNVVRSEPADEVKPLLQPEVDLASSVLETLREATDEEYRDALERDAGRSAAFDAENNDVTPEEARNVVTIIVSPKDMTDDVISEASHVQATRCIDSLLGNPRASFNRPPVNQKGLEDILNLPLPGGLLHRQRDSNLAASNVHESVVKADNNLNKVLSGLRLRSDPGLLNLDPHKISEDISKILSGQKLGLNNDSRRKTTQPTVTVTDSMTNMIDNKNFDDDESSVETQINEDAIDIDLPNIDTDPSTSNVHGLFAEANEKEARGLQKEDSFPNLKYPLLTKNVKADTENLFPLRNLLKLKDVELIPLDLNRQIPKSKVNVPSMKIEPLQTNKARKNAFNQIKLPKLSDLFAKPSKTIIEKGTSKEATDEVVKSGNIEKSANIQTIPRKTLFKTEILDTIPSTSEVKQVTFNKDNCLSLKPNVVNLSDIETSNNVDAIENLNTDPDAEQVIESIPKDEDNLNISDIGTSQGFDSKSSKSTGNNKLDGTEFIDVIDEDLESDNNELVIIPDDYIDDIDPASVDLSELEKVENQSNHPFKNLKSFRKSVVEKLNALEISDRQALENIKHSVGEIAENSDSDEARMKASETTELSSPSNHMKNELKEEERSSTEDVTFQDLQNMSDSILSASENREKVISPKIIKVEKYSNRDSQNLETDDGNFEPEKISKDENDDVLGMDGTKQIQNEGLKFETEINSSGINNSENKESFVDEEEINLCPSDLIEKPSSDETESKSSDENKKNENDLTTLASEPVVHSIFRPNSKSLIEHLSDIESTLRGNLIVQPAPLINTDNLNIFRAPMLSIPDISELNTNIPTLEEIRMRVSEILGGLARKSGDEEVSSEFDSEDFASNSNSVVSASGSSFAPISILPTLKPLENINLDIVQLKPLPLLPGLNPLKSQFPGLNLNTYKAKLSVPKSLDLKPLQLASTLGNDGGLVGAMLSVGPEKKNKTGKSKLKPKAKSNYDSSARNSPSLADITTSIQNNARNLLNIPETSRGQILQASNVVENFAENIKSHTENTMRNIHQTLYPSRLDAIHADLRKNANNLLNSGRNTLGSLHTVSPINNAVGNLRAQTEATLNHVHQTLNYPKLADLSSTIHRNPGNVLKSHLHATNKILKNKPSGSIDAALDSLKAQSANTYRNVQRTSPLEDLSKSIHKTAKHILNSSSGITSGNNVLRATQQRIPQITKVVDNLRSQSDSTLMNIQKTLNTPAFSDISSSIQKSAQQILKAPIRNTHIEVLKNSLPLDNVVDNLKSHTQNTMKHIQKTLSTPTLVPTHTQNLLKSPIATAGRDTFEQILQASPPVIDLTPHAEKAVKDLQRTLKATLRNSPIKDLQPLTNPTHVLQMISDHHEDVNDKLFAIRTDLADRLESMHNDVMDSERLRALLSPPSQQFELFTIPLPKSRMSTPNLEKQVSPPLKSKQPYFDSQKKESRRPTVPKASKLKAGVTKLGAMRASSGKDRGLPKSLKLPTAASAPVPAKIKKPIFPLFPKKAIFPKPLNSDLFIDPLPPGPEPRKTYQSTTTRRPFIPKPKTGPKVSTPRPNLSPVSKRPPFVPSPTTPRPKISNDRFKPKPLVRQQTPWTPTKSAKPISTRDPLPSASRAVPLTQLAKSNSAIPAGSNTKIGTLPRLLPLLSRHNPQQLVKPKPNYEISPPAQGRSSNGDIKSLSSPIKPQTLLLSKLTNALKGKQTKVNFGSPLGMKSRTSEMAPAASENIGDVVAIENPMKENVAYK</sequence>
<evidence type="ECO:0000313" key="2">
    <source>
        <dbReference type="Proteomes" id="UP001064048"/>
    </source>
</evidence>
<dbReference type="Proteomes" id="UP001064048">
    <property type="component" value="Chromosome 9"/>
</dbReference>
<protein>
    <submittedName>
        <fullName evidence="1">Uncharacterized protein</fullName>
    </submittedName>
</protein>
<dbReference type="EMBL" id="CM046109">
    <property type="protein sequence ID" value="KAI8442358.1"/>
    <property type="molecule type" value="Genomic_DNA"/>
</dbReference>
<comment type="caution">
    <text evidence="1">The sequence shown here is derived from an EMBL/GenBank/DDBJ whole genome shotgun (WGS) entry which is preliminary data.</text>
</comment>
<reference evidence="1 2" key="1">
    <citation type="journal article" date="2022" name="Genome Biol. Evol.">
        <title>The Spruce Budworm Genome: Reconstructing the Evolutionary History of Antifreeze Proteins.</title>
        <authorList>
            <person name="Beliveau C."/>
            <person name="Gagne P."/>
            <person name="Picq S."/>
            <person name="Vernygora O."/>
            <person name="Keeling C.I."/>
            <person name="Pinkney K."/>
            <person name="Doucet D."/>
            <person name="Wen F."/>
            <person name="Johnston J.S."/>
            <person name="Maaroufi H."/>
            <person name="Boyle B."/>
            <person name="Laroche J."/>
            <person name="Dewar K."/>
            <person name="Juretic N."/>
            <person name="Blackburn G."/>
            <person name="Nisole A."/>
            <person name="Brunet B."/>
            <person name="Brandao M."/>
            <person name="Lumley L."/>
            <person name="Duan J."/>
            <person name="Quan G."/>
            <person name="Lucarotti C.J."/>
            <person name="Roe A.D."/>
            <person name="Sperling F.A.H."/>
            <person name="Levesque R.C."/>
            <person name="Cusson M."/>
        </authorList>
    </citation>
    <scope>NUCLEOTIDE SEQUENCE [LARGE SCALE GENOMIC DNA]</scope>
    <source>
        <strain evidence="1">Glfc:IPQL:Cfum</strain>
    </source>
</reference>
<name>A0ACC0L152_CHOFU</name>
<organism evidence="1 2">
    <name type="scientific">Choristoneura fumiferana</name>
    <name type="common">Spruce budworm moth</name>
    <name type="synonym">Archips fumiferana</name>
    <dbReference type="NCBI Taxonomy" id="7141"/>
    <lineage>
        <taxon>Eukaryota</taxon>
        <taxon>Metazoa</taxon>
        <taxon>Ecdysozoa</taxon>
        <taxon>Arthropoda</taxon>
        <taxon>Hexapoda</taxon>
        <taxon>Insecta</taxon>
        <taxon>Pterygota</taxon>
        <taxon>Neoptera</taxon>
        <taxon>Endopterygota</taxon>
        <taxon>Lepidoptera</taxon>
        <taxon>Glossata</taxon>
        <taxon>Ditrysia</taxon>
        <taxon>Tortricoidea</taxon>
        <taxon>Tortricidae</taxon>
        <taxon>Tortricinae</taxon>
        <taxon>Choristoneura</taxon>
    </lineage>
</organism>